<evidence type="ECO:0000313" key="2">
    <source>
        <dbReference type="EMBL" id="BCJ70017.1"/>
    </source>
</evidence>
<dbReference type="AlphaFoldDB" id="A0A810N9U9"/>
<dbReference type="SUPFAM" id="SSF56796">
    <property type="entry name" value="Dehydroquinate synthase-like"/>
    <property type="match status" value="1"/>
</dbReference>
<accession>A0A810N9U9</accession>
<dbReference type="PANTHER" id="PTHR11496">
    <property type="entry name" value="ALCOHOL DEHYDROGENASE"/>
    <property type="match status" value="1"/>
</dbReference>
<evidence type="ECO:0000259" key="1">
    <source>
        <dbReference type="Pfam" id="PF25137"/>
    </source>
</evidence>
<evidence type="ECO:0000313" key="3">
    <source>
        <dbReference type="Proteomes" id="UP000680866"/>
    </source>
</evidence>
<sequence>MNATDPAPRRPPPHRVAFRGEVETAALAYGDGDLVLVDPAGGRVPGVDVHPARPLPLVVEAGYPPRWTAVRSLVGRLDRHRPARLVVIGDGATLDVGKQAWLGAASAPELVLVPVGAEPWRAFAPFTSLYDPDGRRVSRVDPALGGARVVIDTDALAGRSATVRHLARADTAVHAVEVLVSRRTRDWGRALATAGLAALRRDRPADDVVAAGLVTEAFASTGLGLAHAAASPLGARAGRTHDTVNVLLGPYVVEFWGDRVDWSEVATVLGTAADAGAVAGRLRELRKLAGVPATLDAAGFGWEQVADVVPAALRSSGMPWLPEPVDDAALTGLLRRAFG</sequence>
<organism evidence="2 3">
    <name type="scientific">Polymorphospora rubra</name>
    <dbReference type="NCBI Taxonomy" id="338584"/>
    <lineage>
        <taxon>Bacteria</taxon>
        <taxon>Bacillati</taxon>
        <taxon>Actinomycetota</taxon>
        <taxon>Actinomycetes</taxon>
        <taxon>Micromonosporales</taxon>
        <taxon>Micromonosporaceae</taxon>
        <taxon>Polymorphospora</taxon>
    </lineage>
</organism>
<dbReference type="PANTHER" id="PTHR11496:SF102">
    <property type="entry name" value="ALCOHOL DEHYDROGENASE 4"/>
    <property type="match status" value="1"/>
</dbReference>
<dbReference type="Pfam" id="PF25137">
    <property type="entry name" value="ADH_Fe_C"/>
    <property type="match status" value="1"/>
</dbReference>
<feature type="domain" description="Fe-containing alcohol dehydrogenase-like C-terminal" evidence="1">
    <location>
        <begin position="209"/>
        <end position="337"/>
    </location>
</feature>
<dbReference type="GO" id="GO:0004022">
    <property type="term" value="F:alcohol dehydrogenase (NAD+) activity"/>
    <property type="evidence" value="ECO:0007669"/>
    <property type="project" value="TreeGrafter"/>
</dbReference>
<gene>
    <name evidence="2" type="ORF">Prubr_70380</name>
</gene>
<protein>
    <recommendedName>
        <fullName evidence="1">Fe-containing alcohol dehydrogenase-like C-terminal domain-containing protein</fullName>
    </recommendedName>
</protein>
<name>A0A810N9U9_9ACTN</name>
<dbReference type="InterPro" id="IPR056798">
    <property type="entry name" value="ADH_Fe_C"/>
</dbReference>
<dbReference type="InterPro" id="IPR039697">
    <property type="entry name" value="Alcohol_dehydrogenase_Fe"/>
</dbReference>
<dbReference type="Gene3D" id="1.20.1090.10">
    <property type="entry name" value="Dehydroquinate synthase-like - alpha domain"/>
    <property type="match status" value="1"/>
</dbReference>
<dbReference type="Proteomes" id="UP000680866">
    <property type="component" value="Chromosome"/>
</dbReference>
<keyword evidence="3" id="KW-1185">Reference proteome</keyword>
<proteinExistence type="predicted"/>
<dbReference type="RefSeq" id="WP_212819665.1">
    <property type="nucleotide sequence ID" value="NZ_AP023359.1"/>
</dbReference>
<reference evidence="2" key="1">
    <citation type="submission" date="2020-08" db="EMBL/GenBank/DDBJ databases">
        <title>Whole genome shotgun sequence of Polymorphospora rubra NBRC 101157.</title>
        <authorList>
            <person name="Komaki H."/>
            <person name="Tamura T."/>
        </authorList>
    </citation>
    <scope>NUCLEOTIDE SEQUENCE</scope>
    <source>
        <strain evidence="2">NBRC 101157</strain>
    </source>
</reference>
<dbReference type="EMBL" id="AP023359">
    <property type="protein sequence ID" value="BCJ70017.1"/>
    <property type="molecule type" value="Genomic_DNA"/>
</dbReference>
<dbReference type="KEGG" id="pry:Prubr_70380"/>